<accession>A0AAU9NHW9</accession>
<reference evidence="1 2" key="1">
    <citation type="submission" date="2022-01" db="EMBL/GenBank/DDBJ databases">
        <authorList>
            <person name="Xiong W."/>
            <person name="Schranz E."/>
        </authorList>
    </citation>
    <scope>NUCLEOTIDE SEQUENCE [LARGE SCALE GENOMIC DNA]</scope>
</reference>
<dbReference type="EMBL" id="CAKMRJ010004445">
    <property type="protein sequence ID" value="CAH1437442.1"/>
    <property type="molecule type" value="Genomic_DNA"/>
</dbReference>
<dbReference type="Proteomes" id="UP001157418">
    <property type="component" value="Unassembled WGS sequence"/>
</dbReference>
<comment type="caution">
    <text evidence="1">The sequence shown here is derived from an EMBL/GenBank/DDBJ whole genome shotgun (WGS) entry which is preliminary data.</text>
</comment>
<proteinExistence type="predicted"/>
<gene>
    <name evidence="1" type="ORF">LVIROSA_LOCUS23771</name>
</gene>
<organism evidence="1 2">
    <name type="scientific">Lactuca virosa</name>
    <dbReference type="NCBI Taxonomy" id="75947"/>
    <lineage>
        <taxon>Eukaryota</taxon>
        <taxon>Viridiplantae</taxon>
        <taxon>Streptophyta</taxon>
        <taxon>Embryophyta</taxon>
        <taxon>Tracheophyta</taxon>
        <taxon>Spermatophyta</taxon>
        <taxon>Magnoliopsida</taxon>
        <taxon>eudicotyledons</taxon>
        <taxon>Gunneridae</taxon>
        <taxon>Pentapetalae</taxon>
        <taxon>asterids</taxon>
        <taxon>campanulids</taxon>
        <taxon>Asterales</taxon>
        <taxon>Asteraceae</taxon>
        <taxon>Cichorioideae</taxon>
        <taxon>Cichorieae</taxon>
        <taxon>Lactucinae</taxon>
        <taxon>Lactuca</taxon>
    </lineage>
</organism>
<dbReference type="AlphaFoldDB" id="A0AAU9NHW9"/>
<sequence length="106" mass="12186">MQSTIVHCQPHPSVVDITDRQLFRRSNCHQFCCWTIFTVAISISLSKSETYAVAAIDHRQPFRLQPPSPVSTFASWKDKKVSSIYLLLTKVNRLVSVFHMNIRVKP</sequence>
<protein>
    <submittedName>
        <fullName evidence="1">Uncharacterized protein</fullName>
    </submittedName>
</protein>
<name>A0AAU9NHW9_9ASTR</name>
<keyword evidence="2" id="KW-1185">Reference proteome</keyword>
<evidence type="ECO:0000313" key="2">
    <source>
        <dbReference type="Proteomes" id="UP001157418"/>
    </source>
</evidence>
<evidence type="ECO:0000313" key="1">
    <source>
        <dbReference type="EMBL" id="CAH1437442.1"/>
    </source>
</evidence>